<feature type="compositionally biased region" description="Polar residues" evidence="1">
    <location>
        <begin position="24"/>
        <end position="41"/>
    </location>
</feature>
<proteinExistence type="predicted"/>
<sequence length="167" mass="18696">MPSKERVKATKSKKSGLKQDMDSIHNNGVIQSSFQPTSNTYDAGPFSPQLSSRELSSDSNENLLQESIWTESCLQMQDMGNGNFQGSDIFHEILGMENDEEFAFLEATPPTCGNYFLIEPYVADLSHVPNELLAPLVNESDLCFSPMYDADLWSLSNSHDLYAGFFY</sequence>
<name>A0AAN9FBE5_CLITE</name>
<dbReference type="Proteomes" id="UP001359559">
    <property type="component" value="Unassembled WGS sequence"/>
</dbReference>
<organism evidence="2 3">
    <name type="scientific">Clitoria ternatea</name>
    <name type="common">Butterfly pea</name>
    <dbReference type="NCBI Taxonomy" id="43366"/>
    <lineage>
        <taxon>Eukaryota</taxon>
        <taxon>Viridiplantae</taxon>
        <taxon>Streptophyta</taxon>
        <taxon>Embryophyta</taxon>
        <taxon>Tracheophyta</taxon>
        <taxon>Spermatophyta</taxon>
        <taxon>Magnoliopsida</taxon>
        <taxon>eudicotyledons</taxon>
        <taxon>Gunneridae</taxon>
        <taxon>Pentapetalae</taxon>
        <taxon>rosids</taxon>
        <taxon>fabids</taxon>
        <taxon>Fabales</taxon>
        <taxon>Fabaceae</taxon>
        <taxon>Papilionoideae</taxon>
        <taxon>50 kb inversion clade</taxon>
        <taxon>NPAAA clade</taxon>
        <taxon>indigoferoid/millettioid clade</taxon>
        <taxon>Phaseoleae</taxon>
        <taxon>Clitoria</taxon>
    </lineage>
</organism>
<keyword evidence="3" id="KW-1185">Reference proteome</keyword>
<feature type="compositionally biased region" description="Polar residues" evidence="1">
    <location>
        <begin position="48"/>
        <end position="57"/>
    </location>
</feature>
<evidence type="ECO:0000313" key="3">
    <source>
        <dbReference type="Proteomes" id="UP001359559"/>
    </source>
</evidence>
<accession>A0AAN9FBE5</accession>
<gene>
    <name evidence="2" type="ORF">RJT34_28852</name>
</gene>
<comment type="caution">
    <text evidence="2">The sequence shown here is derived from an EMBL/GenBank/DDBJ whole genome shotgun (WGS) entry which is preliminary data.</text>
</comment>
<reference evidence="2 3" key="1">
    <citation type="submission" date="2024-01" db="EMBL/GenBank/DDBJ databases">
        <title>The genomes of 5 underutilized Papilionoideae crops provide insights into root nodulation and disease resistance.</title>
        <authorList>
            <person name="Yuan L."/>
        </authorList>
    </citation>
    <scope>NUCLEOTIDE SEQUENCE [LARGE SCALE GENOMIC DNA]</scope>
    <source>
        <strain evidence="2">LY-2023</strain>
        <tissue evidence="2">Leaf</tissue>
    </source>
</reference>
<feature type="region of interest" description="Disordered" evidence="1">
    <location>
        <begin position="1"/>
        <end position="57"/>
    </location>
</feature>
<evidence type="ECO:0000313" key="2">
    <source>
        <dbReference type="EMBL" id="KAK7272329.1"/>
    </source>
</evidence>
<protein>
    <submittedName>
        <fullName evidence="2">Uncharacterized protein</fullName>
    </submittedName>
</protein>
<dbReference type="AlphaFoldDB" id="A0AAN9FBE5"/>
<evidence type="ECO:0000256" key="1">
    <source>
        <dbReference type="SAM" id="MobiDB-lite"/>
    </source>
</evidence>
<dbReference type="EMBL" id="JAYKXN010000007">
    <property type="protein sequence ID" value="KAK7272329.1"/>
    <property type="molecule type" value="Genomic_DNA"/>
</dbReference>